<dbReference type="Gene3D" id="3.40.50.720">
    <property type="entry name" value="NAD(P)-binding Rossmann-like Domain"/>
    <property type="match status" value="1"/>
</dbReference>
<comment type="similarity">
    <text evidence="2">Belongs to the NAD(P)-dependent epimerase/dehydratase family.</text>
</comment>
<organism evidence="13 14">
    <name type="scientific">Dovyalis caffra</name>
    <dbReference type="NCBI Taxonomy" id="77055"/>
    <lineage>
        <taxon>Eukaryota</taxon>
        <taxon>Viridiplantae</taxon>
        <taxon>Streptophyta</taxon>
        <taxon>Embryophyta</taxon>
        <taxon>Tracheophyta</taxon>
        <taxon>Spermatophyta</taxon>
        <taxon>Magnoliopsida</taxon>
        <taxon>eudicotyledons</taxon>
        <taxon>Gunneridae</taxon>
        <taxon>Pentapetalae</taxon>
        <taxon>rosids</taxon>
        <taxon>fabids</taxon>
        <taxon>Malpighiales</taxon>
        <taxon>Salicaceae</taxon>
        <taxon>Flacourtieae</taxon>
        <taxon>Dovyalis</taxon>
    </lineage>
</organism>
<evidence type="ECO:0000259" key="12">
    <source>
        <dbReference type="Pfam" id="PF01370"/>
    </source>
</evidence>
<dbReference type="EC" id="5.1.3.6" evidence="10"/>
<comment type="caution">
    <text evidence="13">The sequence shown here is derived from an EMBL/GenBank/DDBJ whole genome shotgun (WGS) entry which is preliminary data.</text>
</comment>
<dbReference type="InterPro" id="IPR036291">
    <property type="entry name" value="NAD(P)-bd_dom_sf"/>
</dbReference>
<name>A0AAV1RK49_9ROSI</name>
<evidence type="ECO:0000256" key="3">
    <source>
        <dbReference type="ARBA" id="ARBA00011738"/>
    </source>
</evidence>
<keyword evidence="5 11" id="KW-1133">Transmembrane helix</keyword>
<sequence length="410" mass="45251">MDKPLNVNRLRTHFSLIKLIAWTCIFLGLILFFSLHYPHSSSNKRRSDLEGPDWKNQIIFSGRPKSRTGFRVLVTGAAGFVGMHVSTALRQRGDGVVGLDNFNGYYDKSLKRAREEMLNKKGVFIVEGDINDGALLTKLFKLVKFTHVMHLAAQAGVRYAMKNPGSYVHSNIGGFVSLLEVCKSVNPQPAVVWASSSSVYGLNKKVPFSEIDRTDHPSSLYAATKKAGEAIAHTYNHIHGLSITGLRFFTVYGPWGRPDMAYFFFTRDILKGKKITVFAGPNGFTVSRDFTYIDDIVKGCLGALDTATKSTGSGGVKKGPAQLRVYNLGNTSPVPVSKLVSILEKLLKVKAKKVVLPMPANGDVLFTHANTSLARRELGYKPTTDLQSGLKKFVAWYLDYYKPSGKKSAM</sequence>
<evidence type="ECO:0000256" key="6">
    <source>
        <dbReference type="ARBA" id="ARBA00023027"/>
    </source>
</evidence>
<dbReference type="SUPFAM" id="SSF51735">
    <property type="entry name" value="NAD(P)-binding Rossmann-fold domains"/>
    <property type="match status" value="1"/>
</dbReference>
<evidence type="ECO:0000256" key="5">
    <source>
        <dbReference type="ARBA" id="ARBA00022989"/>
    </source>
</evidence>
<evidence type="ECO:0000313" key="13">
    <source>
        <dbReference type="EMBL" id="CAK7337079.1"/>
    </source>
</evidence>
<keyword evidence="6" id="KW-0520">NAD</keyword>
<evidence type="ECO:0000256" key="7">
    <source>
        <dbReference type="ARBA" id="ARBA00023136"/>
    </source>
</evidence>
<evidence type="ECO:0000256" key="2">
    <source>
        <dbReference type="ARBA" id="ARBA00007637"/>
    </source>
</evidence>
<dbReference type="AlphaFoldDB" id="A0AAV1RK49"/>
<evidence type="ECO:0000256" key="4">
    <source>
        <dbReference type="ARBA" id="ARBA00022692"/>
    </source>
</evidence>
<evidence type="ECO:0000256" key="9">
    <source>
        <dbReference type="ARBA" id="ARBA00050136"/>
    </source>
</evidence>
<gene>
    <name evidence="13" type="ORF">DCAF_LOCUS12106</name>
</gene>
<comment type="catalytic activity">
    <reaction evidence="9">
        <text>UDP-alpha-D-glucuronate = UDP-alpha-D-galacturonate</text>
        <dbReference type="Rhea" id="RHEA:11404"/>
        <dbReference type="ChEBI" id="CHEBI:57635"/>
        <dbReference type="ChEBI" id="CHEBI:58052"/>
        <dbReference type="EC" id="5.1.3.6"/>
    </reaction>
</comment>
<evidence type="ECO:0000256" key="8">
    <source>
        <dbReference type="ARBA" id="ARBA00023235"/>
    </source>
</evidence>
<keyword evidence="8" id="KW-0413">Isomerase</keyword>
<dbReference type="InterPro" id="IPR001509">
    <property type="entry name" value="Epimerase_deHydtase"/>
</dbReference>
<evidence type="ECO:0000256" key="11">
    <source>
        <dbReference type="SAM" id="Phobius"/>
    </source>
</evidence>
<keyword evidence="14" id="KW-1185">Reference proteome</keyword>
<dbReference type="PRINTS" id="PR01713">
    <property type="entry name" value="NUCEPIMERASE"/>
</dbReference>
<dbReference type="Pfam" id="PF01370">
    <property type="entry name" value="Epimerase"/>
    <property type="match status" value="1"/>
</dbReference>
<accession>A0AAV1RK49</accession>
<protein>
    <recommendedName>
        <fullName evidence="10">UDP-glucuronate 4-epimerase</fullName>
        <ecNumber evidence="10">5.1.3.6</ecNumber>
    </recommendedName>
</protein>
<evidence type="ECO:0000256" key="1">
    <source>
        <dbReference type="ARBA" id="ARBA00004205"/>
    </source>
</evidence>
<keyword evidence="7 11" id="KW-0472">Membrane</keyword>
<comment type="subcellular location">
    <subcellularLocation>
        <location evidence="1">Golgi apparatus</location>
        <location evidence="1">Golgi stack membrane</location>
        <topology evidence="1">Multi-pass membrane protein</topology>
    </subcellularLocation>
</comment>
<dbReference type="GO" id="GO:0032580">
    <property type="term" value="C:Golgi cisterna membrane"/>
    <property type="evidence" value="ECO:0007669"/>
    <property type="project" value="UniProtKB-SubCell"/>
</dbReference>
<dbReference type="GO" id="GO:0050378">
    <property type="term" value="F:UDP-glucuronate 4-epimerase activity"/>
    <property type="evidence" value="ECO:0007669"/>
    <property type="project" value="UniProtKB-EC"/>
</dbReference>
<reference evidence="13 14" key="1">
    <citation type="submission" date="2024-01" db="EMBL/GenBank/DDBJ databases">
        <authorList>
            <person name="Waweru B."/>
        </authorList>
    </citation>
    <scope>NUCLEOTIDE SEQUENCE [LARGE SCALE GENOMIC DNA]</scope>
</reference>
<evidence type="ECO:0000256" key="10">
    <source>
        <dbReference type="ARBA" id="ARBA00066697"/>
    </source>
</evidence>
<keyword evidence="4 11" id="KW-0812">Transmembrane</keyword>
<proteinExistence type="inferred from homology"/>
<feature type="transmembrane region" description="Helical" evidence="11">
    <location>
        <begin position="20"/>
        <end position="37"/>
    </location>
</feature>
<dbReference type="EMBL" id="CAWUPB010001010">
    <property type="protein sequence ID" value="CAK7337079.1"/>
    <property type="molecule type" value="Genomic_DNA"/>
</dbReference>
<dbReference type="FunFam" id="3.40.50.720:FF:000198">
    <property type="entry name" value="UDP-glucuronate 4-epimerase 3"/>
    <property type="match status" value="1"/>
</dbReference>
<evidence type="ECO:0000313" key="14">
    <source>
        <dbReference type="Proteomes" id="UP001314170"/>
    </source>
</evidence>
<dbReference type="PANTHER" id="PTHR43574">
    <property type="entry name" value="EPIMERASE-RELATED"/>
    <property type="match status" value="1"/>
</dbReference>
<dbReference type="Proteomes" id="UP001314170">
    <property type="component" value="Unassembled WGS sequence"/>
</dbReference>
<feature type="domain" description="NAD-dependent epimerase/dehydratase" evidence="12">
    <location>
        <begin position="72"/>
        <end position="307"/>
    </location>
</feature>
<comment type="subunit">
    <text evidence="3">Homodimer.</text>
</comment>